<reference evidence="3" key="1">
    <citation type="submission" date="2025-08" db="UniProtKB">
        <authorList>
            <consortium name="RefSeq"/>
        </authorList>
    </citation>
    <scope>IDENTIFICATION</scope>
</reference>
<proteinExistence type="predicted"/>
<dbReference type="InterPro" id="IPR003164">
    <property type="entry name" value="Clathrin_a-adaptin_app_sub_C"/>
</dbReference>
<sequence>MLPVTINKFLAAAEMGQQDFFSRWKTLSASNQEAQQIFKAQSPMDSEQAKAKLVGFGIGVLGGIDPNPENFVCAGIVHTRTQQIGLLVRLEPNKGAQMYRLTVRGSKESVVKRVCELLTEQF</sequence>
<accession>A0ABM1F109</accession>
<feature type="domain" description="Clathrin adaptor alpha-adaptin appendage C-terminal subdomain" evidence="1">
    <location>
        <begin position="9"/>
        <end position="118"/>
    </location>
</feature>
<dbReference type="InterPro" id="IPR009028">
    <property type="entry name" value="Coatomer/calthrin_app_sub_C"/>
</dbReference>
<keyword evidence="2" id="KW-1185">Reference proteome</keyword>
<evidence type="ECO:0000313" key="2">
    <source>
        <dbReference type="Proteomes" id="UP000695022"/>
    </source>
</evidence>
<dbReference type="Proteomes" id="UP000695022">
    <property type="component" value="Unplaced"/>
</dbReference>
<evidence type="ECO:0000259" key="1">
    <source>
        <dbReference type="Pfam" id="PF02296"/>
    </source>
</evidence>
<organism evidence="2 3">
    <name type="scientific">Priapulus caudatus</name>
    <name type="common">Priapulid worm</name>
    <dbReference type="NCBI Taxonomy" id="37621"/>
    <lineage>
        <taxon>Eukaryota</taxon>
        <taxon>Metazoa</taxon>
        <taxon>Ecdysozoa</taxon>
        <taxon>Scalidophora</taxon>
        <taxon>Priapulida</taxon>
        <taxon>Priapulimorpha</taxon>
        <taxon>Priapulimorphida</taxon>
        <taxon>Priapulidae</taxon>
        <taxon>Priapulus</taxon>
    </lineage>
</organism>
<dbReference type="InterPro" id="IPR012295">
    <property type="entry name" value="TBP_dom_sf"/>
</dbReference>
<gene>
    <name evidence="3" type="primary">LOC106817936</name>
</gene>
<name>A0ABM1F109_PRICU</name>
<dbReference type="Gene3D" id="3.30.310.10">
    <property type="entry name" value="TATA-Binding Protein"/>
    <property type="match status" value="1"/>
</dbReference>
<dbReference type="GeneID" id="106817936"/>
<dbReference type="Pfam" id="PF02296">
    <property type="entry name" value="Alpha_adaptin_C"/>
    <property type="match status" value="1"/>
</dbReference>
<evidence type="ECO:0000313" key="3">
    <source>
        <dbReference type="RefSeq" id="XP_014678130.1"/>
    </source>
</evidence>
<protein>
    <submittedName>
        <fullName evidence="3">AP-2 complex subunit alpha-2-like</fullName>
    </submittedName>
</protein>
<dbReference type="RefSeq" id="XP_014678130.1">
    <property type="nucleotide sequence ID" value="XM_014822644.1"/>
</dbReference>
<dbReference type="SUPFAM" id="SSF55711">
    <property type="entry name" value="Subdomain of clathrin and coatomer appendage domain"/>
    <property type="match status" value="1"/>
</dbReference>